<protein>
    <submittedName>
        <fullName evidence="1">Uncharacterized protein</fullName>
    </submittedName>
</protein>
<dbReference type="EMBL" id="GBRH01179631">
    <property type="protein sequence ID" value="JAE18265.1"/>
    <property type="molecule type" value="Transcribed_RNA"/>
</dbReference>
<evidence type="ECO:0000313" key="1">
    <source>
        <dbReference type="EMBL" id="JAE18265.1"/>
    </source>
</evidence>
<accession>A0A0A9FZI5</accession>
<reference evidence="1" key="1">
    <citation type="submission" date="2014-09" db="EMBL/GenBank/DDBJ databases">
        <authorList>
            <person name="Magalhaes I.L.F."/>
            <person name="Oliveira U."/>
            <person name="Santos F.R."/>
            <person name="Vidigal T.H.D.A."/>
            <person name="Brescovit A.D."/>
            <person name="Santos A.J."/>
        </authorList>
    </citation>
    <scope>NUCLEOTIDE SEQUENCE</scope>
    <source>
        <tissue evidence="1">Shoot tissue taken approximately 20 cm above the soil surface</tissue>
    </source>
</reference>
<proteinExistence type="predicted"/>
<reference evidence="1" key="2">
    <citation type="journal article" date="2015" name="Data Brief">
        <title>Shoot transcriptome of the giant reed, Arundo donax.</title>
        <authorList>
            <person name="Barrero R.A."/>
            <person name="Guerrero F.D."/>
            <person name="Moolhuijzen P."/>
            <person name="Goolsby J.A."/>
            <person name="Tidwell J."/>
            <person name="Bellgard S.E."/>
            <person name="Bellgard M.I."/>
        </authorList>
    </citation>
    <scope>NUCLEOTIDE SEQUENCE</scope>
    <source>
        <tissue evidence="1">Shoot tissue taken approximately 20 cm above the soil surface</tissue>
    </source>
</reference>
<sequence>MHLCTVECQNNPRLNCSNLGGAALVEAEVVVEVTDAAEELAQRPIHYPAGDAALVGTERRRPRAPLRCVPARCLHIPGSRGAELLVHSGPVSEPPGDDSGLWRSGSPAEVALAVERRQVARRQRGRGRRRLWLLRGSVALLLVDLDAGGKEVMVRGDEGIGCVHGDIAAPAEQCAVLEVEKVGVAFLAYVALGRWHGGSGGGSAAKIDEGQALMLPREAVRGVDAAAIVRAKCGITLASITSHALHNTFTSIAFFERRVVEGWLGSTGTRVSRSGSGWPLSDLKYSFCNC</sequence>
<organism evidence="1">
    <name type="scientific">Arundo donax</name>
    <name type="common">Giant reed</name>
    <name type="synonym">Donax arundinaceus</name>
    <dbReference type="NCBI Taxonomy" id="35708"/>
    <lineage>
        <taxon>Eukaryota</taxon>
        <taxon>Viridiplantae</taxon>
        <taxon>Streptophyta</taxon>
        <taxon>Embryophyta</taxon>
        <taxon>Tracheophyta</taxon>
        <taxon>Spermatophyta</taxon>
        <taxon>Magnoliopsida</taxon>
        <taxon>Liliopsida</taxon>
        <taxon>Poales</taxon>
        <taxon>Poaceae</taxon>
        <taxon>PACMAD clade</taxon>
        <taxon>Arundinoideae</taxon>
        <taxon>Arundineae</taxon>
        <taxon>Arundo</taxon>
    </lineage>
</organism>
<dbReference type="AlphaFoldDB" id="A0A0A9FZI5"/>
<name>A0A0A9FZI5_ARUDO</name>